<dbReference type="OrthoDB" id="424302at2759"/>
<dbReference type="Gene3D" id="3.40.50.1220">
    <property type="entry name" value="TPP-binding domain"/>
    <property type="match status" value="1"/>
</dbReference>
<dbReference type="InterPro" id="IPR003000">
    <property type="entry name" value="Sirtuin"/>
</dbReference>
<protein>
    <submittedName>
        <fullName evidence="6">NAD-dependent deacetylase sirtuin-5</fullName>
    </submittedName>
</protein>
<feature type="domain" description="Deacetylase sirtuin-type" evidence="5">
    <location>
        <begin position="5"/>
        <end position="277"/>
    </location>
</feature>
<dbReference type="GO" id="GO:0070403">
    <property type="term" value="F:NAD+ binding"/>
    <property type="evidence" value="ECO:0007669"/>
    <property type="project" value="InterPro"/>
</dbReference>
<feature type="binding site" evidence="4">
    <location>
        <position position="178"/>
    </location>
    <ligand>
        <name>Zn(2+)</name>
        <dbReference type="ChEBI" id="CHEBI:29105"/>
    </ligand>
</feature>
<organism evidence="6 7">
    <name type="scientific">Massarina eburnea CBS 473.64</name>
    <dbReference type="NCBI Taxonomy" id="1395130"/>
    <lineage>
        <taxon>Eukaryota</taxon>
        <taxon>Fungi</taxon>
        <taxon>Dikarya</taxon>
        <taxon>Ascomycota</taxon>
        <taxon>Pezizomycotina</taxon>
        <taxon>Dothideomycetes</taxon>
        <taxon>Pleosporomycetidae</taxon>
        <taxon>Pleosporales</taxon>
        <taxon>Massarineae</taxon>
        <taxon>Massarinaceae</taxon>
        <taxon>Massarina</taxon>
    </lineage>
</organism>
<dbReference type="PANTHER" id="PTHR11085:SF10">
    <property type="entry name" value="NAD-DEPENDENT PROTEIN DEACYLASE SIRTUIN-5, MITOCHONDRIAL-RELATED"/>
    <property type="match status" value="1"/>
</dbReference>
<keyword evidence="4" id="KW-0479">Metal-binding</keyword>
<dbReference type="AlphaFoldDB" id="A0A6A6RKH9"/>
<dbReference type="GO" id="GO:0046872">
    <property type="term" value="F:metal ion binding"/>
    <property type="evidence" value="ECO:0007669"/>
    <property type="project" value="UniProtKB-KW"/>
</dbReference>
<comment type="similarity">
    <text evidence="1">Belongs to the sirtuin family. Class I subfamily.</text>
</comment>
<dbReference type="PANTHER" id="PTHR11085">
    <property type="entry name" value="NAD-DEPENDENT PROTEIN DEACYLASE SIRTUIN-5, MITOCHONDRIAL-RELATED"/>
    <property type="match status" value="1"/>
</dbReference>
<dbReference type="Proteomes" id="UP000799753">
    <property type="component" value="Unassembled WGS sequence"/>
</dbReference>
<dbReference type="GO" id="GO:0005634">
    <property type="term" value="C:nucleus"/>
    <property type="evidence" value="ECO:0007669"/>
    <property type="project" value="TreeGrafter"/>
</dbReference>
<proteinExistence type="inferred from homology"/>
<dbReference type="Pfam" id="PF02146">
    <property type="entry name" value="SIR2"/>
    <property type="match status" value="1"/>
</dbReference>
<feature type="binding site" evidence="4">
    <location>
        <position position="136"/>
    </location>
    <ligand>
        <name>Zn(2+)</name>
        <dbReference type="ChEBI" id="CHEBI:29105"/>
    </ligand>
</feature>
<keyword evidence="4" id="KW-0862">Zinc</keyword>
<reference evidence="6" key="1">
    <citation type="journal article" date="2020" name="Stud. Mycol.">
        <title>101 Dothideomycetes genomes: a test case for predicting lifestyles and emergence of pathogens.</title>
        <authorList>
            <person name="Haridas S."/>
            <person name="Albert R."/>
            <person name="Binder M."/>
            <person name="Bloem J."/>
            <person name="Labutti K."/>
            <person name="Salamov A."/>
            <person name="Andreopoulos B."/>
            <person name="Baker S."/>
            <person name="Barry K."/>
            <person name="Bills G."/>
            <person name="Bluhm B."/>
            <person name="Cannon C."/>
            <person name="Castanera R."/>
            <person name="Culley D."/>
            <person name="Daum C."/>
            <person name="Ezra D."/>
            <person name="Gonzalez J."/>
            <person name="Henrissat B."/>
            <person name="Kuo A."/>
            <person name="Liang C."/>
            <person name="Lipzen A."/>
            <person name="Lutzoni F."/>
            <person name="Magnuson J."/>
            <person name="Mondo S."/>
            <person name="Nolan M."/>
            <person name="Ohm R."/>
            <person name="Pangilinan J."/>
            <person name="Park H.-J."/>
            <person name="Ramirez L."/>
            <person name="Alfaro M."/>
            <person name="Sun H."/>
            <person name="Tritt A."/>
            <person name="Yoshinaga Y."/>
            <person name="Zwiers L.-H."/>
            <person name="Turgeon B."/>
            <person name="Goodwin S."/>
            <person name="Spatafora J."/>
            <person name="Crous P."/>
            <person name="Grigoriev I."/>
        </authorList>
    </citation>
    <scope>NUCLEOTIDE SEQUENCE</scope>
    <source>
        <strain evidence="6">CBS 473.64</strain>
    </source>
</reference>
<accession>A0A6A6RKH9</accession>
<evidence type="ECO:0000256" key="1">
    <source>
        <dbReference type="ARBA" id="ARBA00006924"/>
    </source>
</evidence>
<feature type="active site" description="Proton acceptor" evidence="4">
    <location>
        <position position="128"/>
    </location>
</feature>
<dbReference type="Gene3D" id="3.30.1600.10">
    <property type="entry name" value="SIR2/SIRT2 'Small Domain"/>
    <property type="match status" value="1"/>
</dbReference>
<gene>
    <name evidence="6" type="ORF">P280DRAFT_484336</name>
</gene>
<keyword evidence="7" id="KW-1185">Reference proteome</keyword>
<dbReference type="GO" id="GO:0017136">
    <property type="term" value="F:histone deacetylase activity, NAD-dependent"/>
    <property type="evidence" value="ECO:0007669"/>
    <property type="project" value="TreeGrafter"/>
</dbReference>
<dbReference type="InterPro" id="IPR026590">
    <property type="entry name" value="Ssirtuin_cat_dom"/>
</dbReference>
<evidence type="ECO:0000256" key="2">
    <source>
        <dbReference type="ARBA" id="ARBA00022679"/>
    </source>
</evidence>
<evidence type="ECO:0000256" key="4">
    <source>
        <dbReference type="PROSITE-ProRule" id="PRU00236"/>
    </source>
</evidence>
<dbReference type="PROSITE" id="PS50305">
    <property type="entry name" value="SIRTUIN"/>
    <property type="match status" value="1"/>
</dbReference>
<dbReference type="InterPro" id="IPR029035">
    <property type="entry name" value="DHS-like_NAD/FAD-binding_dom"/>
</dbReference>
<dbReference type="EMBL" id="MU006803">
    <property type="protein sequence ID" value="KAF2635822.1"/>
    <property type="molecule type" value="Genomic_DNA"/>
</dbReference>
<evidence type="ECO:0000313" key="6">
    <source>
        <dbReference type="EMBL" id="KAF2635822.1"/>
    </source>
</evidence>
<sequence>MDNADTSDDYAWSEFADLLEASSRVLCLVGAGLSAPSGLATWRGTNGLWNDINLKELASPTKFQEDPVTVWSFYGERLLKVLEAQPNAAHHALAALAKWHGGWLTINQNVDGLLEQTDHPMSRLLSIHGTLSIVRCTTCDYSINVHKPQDIPFLLSLSNADHETRSVVLSDLLHCPKCANLLRPGVVWFGERLSAGALDNVDKWMLEEHIDLVIAAGTSLEVFPAAEWVSTARAYGASLAIIDAGDDRLVDELNEDDWLFKGDIALILPKILHLLNS</sequence>
<evidence type="ECO:0000256" key="3">
    <source>
        <dbReference type="ARBA" id="ARBA00023027"/>
    </source>
</evidence>
<evidence type="ECO:0000313" key="7">
    <source>
        <dbReference type="Proteomes" id="UP000799753"/>
    </source>
</evidence>
<dbReference type="InterPro" id="IPR026591">
    <property type="entry name" value="Sirtuin_cat_small_dom_sf"/>
</dbReference>
<name>A0A6A6RKH9_9PLEO</name>
<keyword evidence="2" id="KW-0808">Transferase</keyword>
<keyword evidence="3" id="KW-0520">NAD</keyword>
<dbReference type="SUPFAM" id="SSF52467">
    <property type="entry name" value="DHS-like NAD/FAD-binding domain"/>
    <property type="match status" value="1"/>
</dbReference>
<feature type="binding site" evidence="4">
    <location>
        <position position="139"/>
    </location>
    <ligand>
        <name>Zn(2+)</name>
        <dbReference type="ChEBI" id="CHEBI:29105"/>
    </ligand>
</feature>
<dbReference type="InterPro" id="IPR050134">
    <property type="entry name" value="NAD-dep_sirtuin_deacylases"/>
</dbReference>
<feature type="binding site" evidence="4">
    <location>
        <position position="175"/>
    </location>
    <ligand>
        <name>Zn(2+)</name>
        <dbReference type="ChEBI" id="CHEBI:29105"/>
    </ligand>
</feature>
<evidence type="ECO:0000259" key="5">
    <source>
        <dbReference type="PROSITE" id="PS50305"/>
    </source>
</evidence>